<name>G2SRU6_LIGR2</name>
<protein>
    <submittedName>
        <fullName evidence="1">Uncharacterized protein</fullName>
    </submittedName>
</protein>
<keyword evidence="2" id="KW-1185">Reference proteome</keyword>
<proteinExistence type="predicted"/>
<gene>
    <name evidence="1" type="ordered locus">LRC_16510</name>
</gene>
<dbReference type="Proteomes" id="UP000001279">
    <property type="component" value="Chromosome"/>
</dbReference>
<accession>G2SRU6</accession>
<dbReference type="KEGG" id="lrm:LRC_16510"/>
<evidence type="ECO:0000313" key="2">
    <source>
        <dbReference type="Proteomes" id="UP000001279"/>
    </source>
</evidence>
<evidence type="ECO:0000313" key="1">
    <source>
        <dbReference type="EMBL" id="AEN78894.1"/>
    </source>
</evidence>
<dbReference type="EMBL" id="CP003032">
    <property type="protein sequence ID" value="AEN78894.1"/>
    <property type="molecule type" value="Genomic_DNA"/>
</dbReference>
<dbReference type="AlphaFoldDB" id="G2SRU6"/>
<sequence length="35" mass="4226">MNNIILKKDSFFMQKIKETPWKVNQKQTASVRLFI</sequence>
<reference evidence="1 2" key="1">
    <citation type="journal article" date="2011" name="Microb. Cell Fact.">
        <title>Genome sequences and comparative genomics of two Lactobacillus ruminis strains from the bovine and human intestinal tracts.</title>
        <authorList>
            <person name="Forde B.M."/>
            <person name="Neville B.A."/>
            <person name="O'Donnell M.M."/>
            <person name="Riboulet-Bisson E."/>
            <person name="Claesson M.J."/>
            <person name="Coghlan A."/>
            <person name="Ross R.P."/>
            <person name="O'Toole P.W."/>
        </authorList>
    </citation>
    <scope>NUCLEOTIDE SEQUENCE [LARGE SCALE GENOMIC DNA]</scope>
    <source>
        <strain evidence="2">ATCC 27782 / RF3</strain>
    </source>
</reference>
<dbReference type="HOGENOM" id="CLU_3365627_0_0_9"/>
<organism evidence="1 2">
    <name type="scientific">Ligilactobacillus ruminis (strain ATCC 27782 / RF3)</name>
    <name type="common">Lactobacillus ruminis</name>
    <dbReference type="NCBI Taxonomy" id="1069534"/>
    <lineage>
        <taxon>Bacteria</taxon>
        <taxon>Bacillati</taxon>
        <taxon>Bacillota</taxon>
        <taxon>Bacilli</taxon>
        <taxon>Lactobacillales</taxon>
        <taxon>Lactobacillaceae</taxon>
        <taxon>Ligilactobacillus</taxon>
    </lineage>
</organism>